<dbReference type="Pfam" id="PF02469">
    <property type="entry name" value="Fasciclin"/>
    <property type="match status" value="1"/>
</dbReference>
<dbReference type="InterPro" id="IPR050904">
    <property type="entry name" value="Adhesion/Biosynth-related"/>
</dbReference>
<organism evidence="3 4">
    <name type="scientific">Maribacter confluentis</name>
    <dbReference type="NCBI Taxonomy" id="1656093"/>
    <lineage>
        <taxon>Bacteria</taxon>
        <taxon>Pseudomonadati</taxon>
        <taxon>Bacteroidota</taxon>
        <taxon>Flavobacteriia</taxon>
        <taxon>Flavobacteriales</taxon>
        <taxon>Flavobacteriaceae</taxon>
        <taxon>Maribacter</taxon>
    </lineage>
</organism>
<accession>A0ABT8RKX7</accession>
<dbReference type="EMBL" id="JAUKUC010000001">
    <property type="protein sequence ID" value="MDO1511213.1"/>
    <property type="molecule type" value="Genomic_DNA"/>
</dbReference>
<reference evidence="3" key="2">
    <citation type="submission" date="2023-06" db="EMBL/GenBank/DDBJ databases">
        <authorList>
            <person name="Lucena T."/>
            <person name="Sun Q."/>
        </authorList>
    </citation>
    <scope>NUCLEOTIDE SEQUENCE</scope>
    <source>
        <strain evidence="3">CECT 8869</strain>
    </source>
</reference>
<evidence type="ECO:0000256" key="1">
    <source>
        <dbReference type="SAM" id="SignalP"/>
    </source>
</evidence>
<evidence type="ECO:0000313" key="3">
    <source>
        <dbReference type="EMBL" id="MDO1511213.1"/>
    </source>
</evidence>
<dbReference type="InterPro" id="IPR000782">
    <property type="entry name" value="FAS1_domain"/>
</dbReference>
<dbReference type="PROSITE" id="PS50213">
    <property type="entry name" value="FAS1"/>
    <property type="match status" value="1"/>
</dbReference>
<dbReference type="Gene3D" id="2.30.180.10">
    <property type="entry name" value="FAS1 domain"/>
    <property type="match status" value="1"/>
</dbReference>
<evidence type="ECO:0000259" key="2">
    <source>
        <dbReference type="PROSITE" id="PS50213"/>
    </source>
</evidence>
<keyword evidence="4" id="KW-1185">Reference proteome</keyword>
<dbReference type="RefSeq" id="WP_304434314.1">
    <property type="nucleotide sequence ID" value="NZ_JAUKUC010000001.1"/>
</dbReference>
<reference evidence="3" key="1">
    <citation type="journal article" date="2014" name="Int. J. Syst. Evol. Microbiol.">
        <title>Complete genome of a new Firmicutes species belonging to the dominant human colonic microbiota ('Ruminococcus bicirculans') reveals two chromosomes and a selective capacity to utilize plant glucans.</title>
        <authorList>
            <consortium name="NISC Comparative Sequencing Program"/>
            <person name="Wegmann U."/>
            <person name="Louis P."/>
            <person name="Goesmann A."/>
            <person name="Henrissat B."/>
            <person name="Duncan S.H."/>
            <person name="Flint H.J."/>
        </authorList>
    </citation>
    <scope>NUCLEOTIDE SEQUENCE</scope>
    <source>
        <strain evidence="3">CECT 8869</strain>
    </source>
</reference>
<sequence length="191" mass="20973">MKRLTLCMSLCTLMLGIYANAQTSLIKLPMEQLPSKLIVSKKTIEERTASFENYSTLSSILKSTHLDKVLAYDGEFTVFAPSNTAFKKLPKLTADKLLDPKNNKVLRDVLSYHIIAGNFSASSILRAMCRGNGVARFTTILGEKITATMNGIDIVLTDNAGNKATIVRADSTQSNGVIHEIDAVFLPVRIY</sequence>
<protein>
    <submittedName>
        <fullName evidence="3">Fasciclin domain-containing protein</fullName>
    </submittedName>
</protein>
<evidence type="ECO:0000313" key="4">
    <source>
        <dbReference type="Proteomes" id="UP001168579"/>
    </source>
</evidence>
<keyword evidence="1" id="KW-0732">Signal</keyword>
<proteinExistence type="predicted"/>
<dbReference type="SMART" id="SM00554">
    <property type="entry name" value="FAS1"/>
    <property type="match status" value="1"/>
</dbReference>
<dbReference type="InterPro" id="IPR036378">
    <property type="entry name" value="FAS1_dom_sf"/>
</dbReference>
<dbReference type="PANTHER" id="PTHR10900">
    <property type="entry name" value="PERIOSTIN-RELATED"/>
    <property type="match status" value="1"/>
</dbReference>
<feature type="signal peptide" evidence="1">
    <location>
        <begin position="1"/>
        <end position="21"/>
    </location>
</feature>
<feature type="chain" id="PRO_5045762336" evidence="1">
    <location>
        <begin position="22"/>
        <end position="191"/>
    </location>
</feature>
<comment type="caution">
    <text evidence="3">The sequence shown here is derived from an EMBL/GenBank/DDBJ whole genome shotgun (WGS) entry which is preliminary data.</text>
</comment>
<feature type="domain" description="FAS1" evidence="2">
    <location>
        <begin position="41"/>
        <end position="185"/>
    </location>
</feature>
<dbReference type="PANTHER" id="PTHR10900:SF77">
    <property type="entry name" value="FI19380P1"/>
    <property type="match status" value="1"/>
</dbReference>
<dbReference type="SUPFAM" id="SSF82153">
    <property type="entry name" value="FAS1 domain"/>
    <property type="match status" value="1"/>
</dbReference>
<name>A0ABT8RKX7_9FLAO</name>
<dbReference type="Proteomes" id="UP001168579">
    <property type="component" value="Unassembled WGS sequence"/>
</dbReference>
<gene>
    <name evidence="3" type="ORF">Q2T41_00865</name>
</gene>